<organism evidence="2 3">
    <name type="scientific">Eleusine coracana subsp. coracana</name>
    <dbReference type="NCBI Taxonomy" id="191504"/>
    <lineage>
        <taxon>Eukaryota</taxon>
        <taxon>Viridiplantae</taxon>
        <taxon>Streptophyta</taxon>
        <taxon>Embryophyta</taxon>
        <taxon>Tracheophyta</taxon>
        <taxon>Spermatophyta</taxon>
        <taxon>Magnoliopsida</taxon>
        <taxon>Liliopsida</taxon>
        <taxon>Poales</taxon>
        <taxon>Poaceae</taxon>
        <taxon>PACMAD clade</taxon>
        <taxon>Chloridoideae</taxon>
        <taxon>Cynodonteae</taxon>
        <taxon>Eleusininae</taxon>
        <taxon>Eleusine</taxon>
    </lineage>
</organism>
<feature type="compositionally biased region" description="Polar residues" evidence="1">
    <location>
        <begin position="75"/>
        <end position="85"/>
    </location>
</feature>
<evidence type="ECO:0000313" key="3">
    <source>
        <dbReference type="Proteomes" id="UP001054889"/>
    </source>
</evidence>
<name>A0AAV5CDC6_ELECO</name>
<accession>A0AAV5CDC6</accession>
<comment type="caution">
    <text evidence="2">The sequence shown here is derived from an EMBL/GenBank/DDBJ whole genome shotgun (WGS) entry which is preliminary data.</text>
</comment>
<keyword evidence="3" id="KW-1185">Reference proteome</keyword>
<gene>
    <name evidence="2" type="primary">ga12910</name>
    <name evidence="2" type="ORF">PR202_ga12910</name>
</gene>
<evidence type="ECO:0000313" key="2">
    <source>
        <dbReference type="EMBL" id="GJM96100.1"/>
    </source>
</evidence>
<protein>
    <submittedName>
        <fullName evidence="2">Uncharacterized protein</fullName>
    </submittedName>
</protein>
<reference evidence="2" key="1">
    <citation type="journal article" date="2018" name="DNA Res.">
        <title>Multiple hybrid de novo genome assembly of finger millet, an orphan allotetraploid crop.</title>
        <authorList>
            <person name="Hatakeyama M."/>
            <person name="Aluri S."/>
            <person name="Balachadran M.T."/>
            <person name="Sivarajan S.R."/>
            <person name="Patrignani A."/>
            <person name="Gruter S."/>
            <person name="Poveda L."/>
            <person name="Shimizu-Inatsugi R."/>
            <person name="Baeten J."/>
            <person name="Francoijs K.J."/>
            <person name="Nataraja K.N."/>
            <person name="Reddy Y.A.N."/>
            <person name="Phadnis S."/>
            <person name="Ravikumar R.L."/>
            <person name="Schlapbach R."/>
            <person name="Sreeman S.M."/>
            <person name="Shimizu K.K."/>
        </authorList>
    </citation>
    <scope>NUCLEOTIDE SEQUENCE</scope>
</reference>
<reference evidence="2" key="2">
    <citation type="submission" date="2021-12" db="EMBL/GenBank/DDBJ databases">
        <title>Resequencing data analysis of finger millet.</title>
        <authorList>
            <person name="Hatakeyama M."/>
            <person name="Aluri S."/>
            <person name="Balachadran M.T."/>
            <person name="Sivarajan S.R."/>
            <person name="Poveda L."/>
            <person name="Shimizu-Inatsugi R."/>
            <person name="Schlapbach R."/>
            <person name="Sreeman S.M."/>
            <person name="Shimizu K.K."/>
        </authorList>
    </citation>
    <scope>NUCLEOTIDE SEQUENCE</scope>
</reference>
<feature type="region of interest" description="Disordered" evidence="1">
    <location>
        <begin position="74"/>
        <end position="173"/>
    </location>
</feature>
<evidence type="ECO:0000256" key="1">
    <source>
        <dbReference type="SAM" id="MobiDB-lite"/>
    </source>
</evidence>
<dbReference type="Proteomes" id="UP001054889">
    <property type="component" value="Unassembled WGS sequence"/>
</dbReference>
<dbReference type="AlphaFoldDB" id="A0AAV5CDC6"/>
<proteinExistence type="predicted"/>
<sequence>MMWPGLGQVQRSTRAAIGSRLDQEDWLVSARKGAGNRVELVDASPPPLCLAPLLINFPTLAAASPSATRLRKISSIGNRLDSPTSARAAEPYLRRRRQIRRPLPSELAAPPPQAPRSGTSPPRRLPPVFSVELFPPAAPASPGFVRLQFDDSDRPASTPRDQQAAAVTDRLSP</sequence>
<dbReference type="EMBL" id="BQKI01000006">
    <property type="protein sequence ID" value="GJM96100.1"/>
    <property type="molecule type" value="Genomic_DNA"/>
</dbReference>